<dbReference type="InterPro" id="IPR047611">
    <property type="entry name" value="RepABC_RepC"/>
</dbReference>
<dbReference type="Pfam" id="PF11800">
    <property type="entry name" value="RP-C_C"/>
    <property type="match status" value="1"/>
</dbReference>
<evidence type="ECO:0000313" key="5">
    <source>
        <dbReference type="Proteomes" id="UP000449846"/>
    </source>
</evidence>
<keyword evidence="5" id="KW-1185">Reference proteome</keyword>
<feature type="compositionally biased region" description="Polar residues" evidence="1">
    <location>
        <begin position="217"/>
        <end position="235"/>
    </location>
</feature>
<dbReference type="InterPro" id="IPR005090">
    <property type="entry name" value="RepC_N"/>
</dbReference>
<feature type="domain" description="Plasmid replication protein C N-terminal" evidence="2">
    <location>
        <begin position="16"/>
        <end position="170"/>
    </location>
</feature>
<reference evidence="4 5" key="1">
    <citation type="submission" date="2019-11" db="EMBL/GenBank/DDBJ databases">
        <authorList>
            <person name="Dong K."/>
        </authorList>
    </citation>
    <scope>NUCLEOTIDE SEQUENCE [LARGE SCALE GENOMIC DNA]</scope>
    <source>
        <strain evidence="4 5">NBRC 112902</strain>
    </source>
</reference>
<sequence>MQQSVTSPIPMHAGRQALASRKHHSATVGDAPKDARWSLLDLARTCRRHLNLRDRDIMVLRGLLSLLRPDPNHDQMMVYASNRVLIERCDGIDERTLRRRLVHLQSCGLLMRRSSPNGKRYQVKDHDAQSVLAYGIDLSPIFHIRSHLEALAEECRREDALIRVLRSQIRDILFRNPTTGSEHLRETARLSLRRSIDSTELREIFAQLETAAIEHLANSNSSLPSNTNEMSGSDSQTDRHIQSQIKENYESVSQDNRQQSQPTTLVEKSAYDDDITVRECITLARTATELCGFHPESWDELAAVAAQLAPSVGIEPRVLQYSQMQLGRYGFTLAILGIIEAIGHIRNPSGYLNSLAQRFQRNDLNLITMFRSLAGRVTGPQHHYGTTRCIPR</sequence>
<dbReference type="NCBIfam" id="NF040974">
    <property type="entry name" value="RepABC_RepC"/>
    <property type="match status" value="1"/>
</dbReference>
<evidence type="ECO:0000259" key="2">
    <source>
        <dbReference type="Pfam" id="PF03428"/>
    </source>
</evidence>
<name>A0A844HSP0_9RHOB</name>
<feature type="region of interest" description="Disordered" evidence="1">
    <location>
        <begin position="217"/>
        <end position="240"/>
    </location>
</feature>
<protein>
    <recommendedName>
        <fullName evidence="6">Replication initiation protein RepC</fullName>
    </recommendedName>
</protein>
<evidence type="ECO:0000313" key="4">
    <source>
        <dbReference type="EMBL" id="MTH62179.1"/>
    </source>
</evidence>
<dbReference type="AlphaFoldDB" id="A0A844HSP0"/>
<feature type="region of interest" description="Disordered" evidence="1">
    <location>
        <begin position="1"/>
        <end position="29"/>
    </location>
</feature>
<dbReference type="Pfam" id="PF03428">
    <property type="entry name" value="RP-C"/>
    <property type="match status" value="1"/>
</dbReference>
<gene>
    <name evidence="4" type="ORF">GL300_23575</name>
</gene>
<feature type="domain" description="Plasmid replication protein C C-terminal" evidence="3">
    <location>
        <begin position="292"/>
        <end position="373"/>
    </location>
</feature>
<organism evidence="4 5">
    <name type="scientific">Paracoccus litorisediminis</name>
    <dbReference type="NCBI Taxonomy" id="2006130"/>
    <lineage>
        <taxon>Bacteria</taxon>
        <taxon>Pseudomonadati</taxon>
        <taxon>Pseudomonadota</taxon>
        <taxon>Alphaproteobacteria</taxon>
        <taxon>Rhodobacterales</taxon>
        <taxon>Paracoccaceae</taxon>
        <taxon>Paracoccus</taxon>
    </lineage>
</organism>
<evidence type="ECO:0008006" key="6">
    <source>
        <dbReference type="Google" id="ProtNLM"/>
    </source>
</evidence>
<comment type="caution">
    <text evidence="4">The sequence shown here is derived from an EMBL/GenBank/DDBJ whole genome shotgun (WGS) entry which is preliminary data.</text>
</comment>
<evidence type="ECO:0000256" key="1">
    <source>
        <dbReference type="SAM" id="MobiDB-lite"/>
    </source>
</evidence>
<accession>A0A844HSP0</accession>
<dbReference type="RefSeq" id="WP_155042132.1">
    <property type="nucleotide sequence ID" value="NZ_WMIG01000027.1"/>
</dbReference>
<proteinExistence type="predicted"/>
<dbReference type="Proteomes" id="UP000449846">
    <property type="component" value="Unassembled WGS sequence"/>
</dbReference>
<dbReference type="OrthoDB" id="7488837at2"/>
<dbReference type="EMBL" id="WMIG01000027">
    <property type="protein sequence ID" value="MTH62179.1"/>
    <property type="molecule type" value="Genomic_DNA"/>
</dbReference>
<evidence type="ECO:0000259" key="3">
    <source>
        <dbReference type="Pfam" id="PF11800"/>
    </source>
</evidence>
<dbReference type="InterPro" id="IPR021760">
    <property type="entry name" value="RepC_C"/>
</dbReference>